<dbReference type="GeneID" id="113464053"/>
<dbReference type="Pfam" id="PF14223">
    <property type="entry name" value="Retrotran_gag_2"/>
    <property type="match status" value="1"/>
</dbReference>
<dbReference type="KEGG" id="ccal:113464053"/>
<keyword evidence="1" id="KW-1185">Reference proteome</keyword>
<feature type="non-terminal residue" evidence="2">
    <location>
        <position position="126"/>
    </location>
</feature>
<name>A0AAJ7W934_9HYME</name>
<dbReference type="RefSeq" id="XP_026667537.1">
    <property type="nucleotide sequence ID" value="XM_026811736.1"/>
</dbReference>
<dbReference type="Proteomes" id="UP000694925">
    <property type="component" value="Unplaced"/>
</dbReference>
<dbReference type="AlphaFoldDB" id="A0AAJ7W934"/>
<evidence type="ECO:0000313" key="2">
    <source>
        <dbReference type="RefSeq" id="XP_026667537.1"/>
    </source>
</evidence>
<evidence type="ECO:0000313" key="1">
    <source>
        <dbReference type="Proteomes" id="UP000694925"/>
    </source>
</evidence>
<accession>A0AAJ7W934</accession>
<gene>
    <name evidence="2" type="primary">LOC113464053</name>
</gene>
<reference evidence="2" key="1">
    <citation type="submission" date="2025-08" db="UniProtKB">
        <authorList>
            <consortium name="RefSeq"/>
        </authorList>
    </citation>
    <scope>IDENTIFICATION</scope>
    <source>
        <tissue evidence="2">Whole body</tissue>
    </source>
</reference>
<protein>
    <submittedName>
        <fullName evidence="2">Uncharacterized protein LOC113464053</fullName>
    </submittedName>
</protein>
<organism evidence="1 2">
    <name type="scientific">Ceratina calcarata</name>
    <dbReference type="NCBI Taxonomy" id="156304"/>
    <lineage>
        <taxon>Eukaryota</taxon>
        <taxon>Metazoa</taxon>
        <taxon>Ecdysozoa</taxon>
        <taxon>Arthropoda</taxon>
        <taxon>Hexapoda</taxon>
        <taxon>Insecta</taxon>
        <taxon>Pterygota</taxon>
        <taxon>Neoptera</taxon>
        <taxon>Endopterygota</taxon>
        <taxon>Hymenoptera</taxon>
        <taxon>Apocrita</taxon>
        <taxon>Aculeata</taxon>
        <taxon>Apoidea</taxon>
        <taxon>Anthophila</taxon>
        <taxon>Apidae</taxon>
        <taxon>Ceratina</taxon>
        <taxon>Zadontomerus</taxon>
    </lineage>
</organism>
<proteinExistence type="predicted"/>
<sequence length="126" mass="14345">MEAILTKNDLWCYVDRSKPKPTDTGNNAEQIATWKSFDKKAKADIVLSLNASEICHVKNLETSMDAWNALERIYASKGPAKRARLLKKLLFTRLTDDAEVYFGPFTSFRNDRSETCDPSVGYHTRP</sequence>